<evidence type="ECO:0000313" key="2">
    <source>
        <dbReference type="EMBL" id="KAF4033467.1"/>
    </source>
</evidence>
<accession>A0A833SEX5</accession>
<organism evidence="2 5">
    <name type="scientific">Phytophthora infestans</name>
    <name type="common">Potato late blight agent</name>
    <name type="synonym">Botrytis infestans</name>
    <dbReference type="NCBI Taxonomy" id="4787"/>
    <lineage>
        <taxon>Eukaryota</taxon>
        <taxon>Sar</taxon>
        <taxon>Stramenopiles</taxon>
        <taxon>Oomycota</taxon>
        <taxon>Peronosporomycetes</taxon>
        <taxon>Peronosporales</taxon>
        <taxon>Peronosporaceae</taxon>
        <taxon>Phytophthora</taxon>
    </lineage>
</organism>
<dbReference type="AlphaFoldDB" id="A0A833SEX5"/>
<protein>
    <submittedName>
        <fullName evidence="2">Uncharacterized protein</fullName>
    </submittedName>
</protein>
<feature type="signal peptide" evidence="1">
    <location>
        <begin position="1"/>
        <end position="19"/>
    </location>
</feature>
<name>A0A833SEX5_PHYIN</name>
<dbReference type="Proteomes" id="UP000704712">
    <property type="component" value="Unassembled WGS sequence"/>
</dbReference>
<evidence type="ECO:0000256" key="1">
    <source>
        <dbReference type="SAM" id="SignalP"/>
    </source>
</evidence>
<proteinExistence type="predicted"/>
<reference evidence="2" key="1">
    <citation type="submission" date="2020-04" db="EMBL/GenBank/DDBJ databases">
        <title>Hybrid Assembly of Korean Phytophthora infestans isolates.</title>
        <authorList>
            <person name="Prokchorchik M."/>
            <person name="Lee Y."/>
            <person name="Seo J."/>
            <person name="Cho J.-H."/>
            <person name="Park Y.-E."/>
            <person name="Jang D.-C."/>
            <person name="Im J.-S."/>
            <person name="Choi J.-G."/>
            <person name="Park H.-J."/>
            <person name="Lee G.-B."/>
            <person name="Lee Y.-G."/>
            <person name="Hong S.-Y."/>
            <person name="Cho K."/>
            <person name="Sohn K.H."/>
        </authorList>
    </citation>
    <scope>NUCLEOTIDE SEQUENCE</scope>
    <source>
        <strain evidence="2">KR_1_A1</strain>
        <strain evidence="3">KR_2_A2</strain>
    </source>
</reference>
<evidence type="ECO:0000313" key="4">
    <source>
        <dbReference type="EMBL" id="KAF4144034.1"/>
    </source>
</evidence>
<dbReference type="Proteomes" id="UP000602510">
    <property type="component" value="Unassembled WGS sequence"/>
</dbReference>
<sequence length="166" mass="17682">MKLLKLLSIVTAVAATVDAGNSGYLRVTKDDSANGATKFVLSDVNQAEQAFTSPCPEKCPLNFQPVKDEDGVVHQNKCIQRLLGCQESNQLSAADFSKIRHFFDSIEGTIELDGSGSAEEVVVTVTSAEVPDKIARNAPTEPKGFPEQLLVKILSGGSSHEGDMSS</sequence>
<dbReference type="EMBL" id="JAACNO010000917">
    <property type="protein sequence ID" value="KAF4144034.1"/>
    <property type="molecule type" value="Genomic_DNA"/>
</dbReference>
<gene>
    <name evidence="2" type="ORF">GN244_ATG14617</name>
    <name evidence="4" type="ORF">GN958_ATG06796</name>
    <name evidence="3" type="ORF">GN958_ATG07768</name>
</gene>
<evidence type="ECO:0000313" key="3">
    <source>
        <dbReference type="EMBL" id="KAF4143039.1"/>
    </source>
</evidence>
<keyword evidence="5" id="KW-1185">Reference proteome</keyword>
<evidence type="ECO:0000313" key="5">
    <source>
        <dbReference type="Proteomes" id="UP000602510"/>
    </source>
</evidence>
<dbReference type="InterPro" id="IPR036058">
    <property type="entry name" value="Kazal_dom_sf"/>
</dbReference>
<dbReference type="SUPFAM" id="SSF100895">
    <property type="entry name" value="Kazal-type serine protease inhibitors"/>
    <property type="match status" value="1"/>
</dbReference>
<feature type="chain" id="PRO_5036417734" evidence="1">
    <location>
        <begin position="20"/>
        <end position="166"/>
    </location>
</feature>
<keyword evidence="1" id="KW-0732">Signal</keyword>
<dbReference type="EMBL" id="JAACNO010001096">
    <property type="protein sequence ID" value="KAF4143039.1"/>
    <property type="molecule type" value="Genomic_DNA"/>
</dbReference>
<comment type="caution">
    <text evidence="2">The sequence shown here is derived from an EMBL/GenBank/DDBJ whole genome shotgun (WGS) entry which is preliminary data.</text>
</comment>
<dbReference type="Gene3D" id="3.30.60.30">
    <property type="match status" value="1"/>
</dbReference>
<dbReference type="EMBL" id="WSZM01000422">
    <property type="protein sequence ID" value="KAF4033467.1"/>
    <property type="molecule type" value="Genomic_DNA"/>
</dbReference>